<feature type="transmembrane region" description="Helical" evidence="10">
    <location>
        <begin position="16"/>
        <end position="37"/>
    </location>
</feature>
<evidence type="ECO:0000256" key="7">
    <source>
        <dbReference type="ARBA" id="ARBA00023136"/>
    </source>
</evidence>
<evidence type="ECO:0000256" key="10">
    <source>
        <dbReference type="SAM" id="Phobius"/>
    </source>
</evidence>
<dbReference type="EMBL" id="CACRTM010000018">
    <property type="protein sequence ID" value="VYT83999.1"/>
    <property type="molecule type" value="Genomic_DNA"/>
</dbReference>
<keyword evidence="7 10" id="KW-0472">Membrane</keyword>
<sequence>MENIALLPEFAAQFPLIWGGFLFLSGLAFGSFFNVVIHRLPLMMEYAEGVNLCLPASFCPQCRQPIAWRDNIPLLSFLWLKGRSRCCGRPISRRYPLMELATGALFMLVGYLIPAGMPLLGGLILLSLLLILAAIDAQTQLLPDRLTLPLLWAGLLFNLTDLFAPLAEAVVGAMAGYLSLWSVYWVFRLLTGKEALGYGDFKLLAALGAWLGWQALPHTLLLASASGLIWTLLQRLVTRRLLEQPLAFGPWLALAGGGIFLWGQV</sequence>
<evidence type="ECO:0000256" key="6">
    <source>
        <dbReference type="ARBA" id="ARBA00022989"/>
    </source>
</evidence>
<organism evidence="13">
    <name type="scientific">Klebsiella oxytoca</name>
    <dbReference type="NCBI Taxonomy" id="571"/>
    <lineage>
        <taxon>Bacteria</taxon>
        <taxon>Pseudomonadati</taxon>
        <taxon>Pseudomonadota</taxon>
        <taxon>Gammaproteobacteria</taxon>
        <taxon>Enterobacterales</taxon>
        <taxon>Enterobacteriaceae</taxon>
        <taxon>Klebsiella/Raoultella group</taxon>
        <taxon>Klebsiella</taxon>
    </lineage>
</organism>
<dbReference type="Pfam" id="PF06750">
    <property type="entry name" value="A24_N_bact"/>
    <property type="match status" value="1"/>
</dbReference>
<name>A0A6N2ZWU8_KLEOX</name>
<evidence type="ECO:0000256" key="9">
    <source>
        <dbReference type="RuleBase" id="RU003794"/>
    </source>
</evidence>
<dbReference type="PANTHER" id="PTHR30487:SF0">
    <property type="entry name" value="PREPILIN LEADER PEPTIDASE_N-METHYLTRANSFERASE-RELATED"/>
    <property type="match status" value="1"/>
</dbReference>
<dbReference type="GO" id="GO:0008168">
    <property type="term" value="F:methyltransferase activity"/>
    <property type="evidence" value="ECO:0007669"/>
    <property type="project" value="UniProtKB-KW"/>
</dbReference>
<comment type="subcellular location">
    <subcellularLocation>
        <location evidence="1">Cell inner membrane</location>
        <topology evidence="1">Multi-pass membrane protein</topology>
    </subcellularLocation>
    <subcellularLocation>
        <location evidence="9">Cell membrane</location>
        <topology evidence="9">Multi-pass membrane protein</topology>
    </subcellularLocation>
</comment>
<dbReference type="InterPro" id="IPR010627">
    <property type="entry name" value="Prepilin_pept_A24_N"/>
</dbReference>
<dbReference type="PANTHER" id="PTHR30487">
    <property type="entry name" value="TYPE 4 PREPILIN-LIKE PROTEINS LEADER PEPTIDE-PROCESSING ENZYME"/>
    <property type="match status" value="1"/>
</dbReference>
<keyword evidence="4" id="KW-0997">Cell inner membrane</keyword>
<dbReference type="EC" id="2.1.1.-" evidence="9"/>
<dbReference type="InterPro" id="IPR014032">
    <property type="entry name" value="Peptidase_A24A_bac"/>
</dbReference>
<keyword evidence="5 9" id="KW-0812">Transmembrane</keyword>
<keyword evidence="9" id="KW-0489">Methyltransferase</keyword>
<feature type="transmembrane region" description="Helical" evidence="10">
    <location>
        <begin position="119"/>
        <end position="135"/>
    </location>
</feature>
<feature type="transmembrane region" description="Helical" evidence="10">
    <location>
        <begin position="245"/>
        <end position="263"/>
    </location>
</feature>
<dbReference type="EC" id="3.4.23.43" evidence="9"/>
<feature type="transmembrane region" description="Helical" evidence="10">
    <location>
        <begin position="203"/>
        <end position="233"/>
    </location>
</feature>
<dbReference type="PRINTS" id="PR00864">
    <property type="entry name" value="PREPILNPTASE"/>
</dbReference>
<keyword evidence="9" id="KW-0808">Transferase</keyword>
<feature type="transmembrane region" description="Helical" evidence="10">
    <location>
        <begin position="170"/>
        <end position="191"/>
    </location>
</feature>
<dbReference type="GO" id="GO:0032259">
    <property type="term" value="P:methylation"/>
    <property type="evidence" value="ECO:0007669"/>
    <property type="project" value="UniProtKB-KW"/>
</dbReference>
<dbReference type="Gene3D" id="1.20.120.1220">
    <property type="match status" value="1"/>
</dbReference>
<keyword evidence="3" id="KW-1003">Cell membrane</keyword>
<accession>A0A6N2ZWU8</accession>
<evidence type="ECO:0000256" key="3">
    <source>
        <dbReference type="ARBA" id="ARBA00022475"/>
    </source>
</evidence>
<keyword evidence="9" id="KW-0378">Hydrolase</keyword>
<evidence type="ECO:0000256" key="8">
    <source>
        <dbReference type="RuleBase" id="RU003793"/>
    </source>
</evidence>
<dbReference type="AlphaFoldDB" id="A0A6N2ZWU8"/>
<keyword evidence="6 10" id="KW-1133">Transmembrane helix</keyword>
<dbReference type="InterPro" id="IPR000045">
    <property type="entry name" value="Prepilin_IV_endopep_pep"/>
</dbReference>
<evidence type="ECO:0000256" key="2">
    <source>
        <dbReference type="ARBA" id="ARBA00005801"/>
    </source>
</evidence>
<comment type="catalytic activity">
    <reaction evidence="9">
        <text>Typically cleaves a -Gly-|-Phe- bond to release an N-terminal, basic peptide of 5-8 residues from type IV prepilin, and then N-methylates the new N-terminal amino group, the methyl donor being S-adenosyl-L-methionine.</text>
        <dbReference type="EC" id="3.4.23.43"/>
    </reaction>
</comment>
<evidence type="ECO:0000259" key="11">
    <source>
        <dbReference type="Pfam" id="PF01478"/>
    </source>
</evidence>
<dbReference type="GO" id="GO:0004190">
    <property type="term" value="F:aspartic-type endopeptidase activity"/>
    <property type="evidence" value="ECO:0007669"/>
    <property type="project" value="UniProtKB-EC"/>
</dbReference>
<dbReference type="GO" id="GO:0006465">
    <property type="term" value="P:signal peptide processing"/>
    <property type="evidence" value="ECO:0007669"/>
    <property type="project" value="TreeGrafter"/>
</dbReference>
<reference evidence="13" key="1">
    <citation type="submission" date="2019-11" db="EMBL/GenBank/DDBJ databases">
        <authorList>
            <person name="Feng L."/>
        </authorList>
    </citation>
    <scope>NUCLEOTIDE SEQUENCE</scope>
    <source>
        <strain evidence="13">KOxytocaLFYP65</strain>
    </source>
</reference>
<dbReference type="InterPro" id="IPR050882">
    <property type="entry name" value="Prepilin_peptidase/N-MTase"/>
</dbReference>
<evidence type="ECO:0000256" key="4">
    <source>
        <dbReference type="ARBA" id="ARBA00022519"/>
    </source>
</evidence>
<protein>
    <recommendedName>
        <fullName evidence="9">Prepilin leader peptidase/N-methyltransferase</fullName>
        <ecNumber evidence="9">2.1.1.-</ecNumber>
        <ecNumber evidence="9">3.4.23.43</ecNumber>
    </recommendedName>
</protein>
<proteinExistence type="inferred from homology"/>
<evidence type="ECO:0000256" key="5">
    <source>
        <dbReference type="ARBA" id="ARBA00022692"/>
    </source>
</evidence>
<feature type="domain" description="Prepilin type IV endopeptidase peptidase" evidence="11">
    <location>
        <begin position="123"/>
        <end position="232"/>
    </location>
</feature>
<feature type="transmembrane region" description="Helical" evidence="10">
    <location>
        <begin position="147"/>
        <end position="164"/>
    </location>
</feature>
<comment type="similarity">
    <text evidence="2 8">Belongs to the peptidase A24 family.</text>
</comment>
<gene>
    <name evidence="13" type="primary">outO_2</name>
    <name evidence="13" type="ORF">KOLFYP65_03532</name>
</gene>
<dbReference type="Pfam" id="PF01478">
    <property type="entry name" value="Peptidase_A24"/>
    <property type="match status" value="1"/>
</dbReference>
<keyword evidence="9" id="KW-0645">Protease</keyword>
<comment type="function">
    <text evidence="9">Plays an essential role in type IV pili and type II pseudopili formation by proteolytically removing the leader sequence from substrate proteins and subsequently monomethylating the alpha-amino group of the newly exposed N-terminal phenylalanine.</text>
</comment>
<evidence type="ECO:0000313" key="13">
    <source>
        <dbReference type="EMBL" id="VYT83999.1"/>
    </source>
</evidence>
<dbReference type="RefSeq" id="WP_108704194.1">
    <property type="nucleotide sequence ID" value="NZ_CACRTM010000018.1"/>
</dbReference>
<evidence type="ECO:0000256" key="1">
    <source>
        <dbReference type="ARBA" id="ARBA00004429"/>
    </source>
</evidence>
<keyword evidence="9" id="KW-0511">Multifunctional enzyme</keyword>
<dbReference type="GO" id="GO:0005886">
    <property type="term" value="C:plasma membrane"/>
    <property type="evidence" value="ECO:0007669"/>
    <property type="project" value="UniProtKB-SubCell"/>
</dbReference>
<evidence type="ECO:0000259" key="12">
    <source>
        <dbReference type="Pfam" id="PF06750"/>
    </source>
</evidence>
<feature type="domain" description="Prepilin peptidase A24 N-terminal" evidence="12">
    <location>
        <begin position="25"/>
        <end position="110"/>
    </location>
</feature>